<gene>
    <name evidence="1" type="ORF">Rleg9DRAFT_3673</name>
</gene>
<sequence>MEEIELYLAVGEAEKASKYDGHRRCSFVVFVKKDEELRAFGGLARVKDTTSLFAMAISTALGGCLPTDFEAGPWPRVTIIAKSPDFWERIDQASIREAQKPKKMADQRKAWKDTATLRALFQIAPARAPGTNDEERLLAKATALQAAHAKKALSEVPIDFSGLWEDRELDLGVVVEHS</sequence>
<dbReference type="HOGENOM" id="CLU_1509430_0_0_5"/>
<proteinExistence type="predicted"/>
<protein>
    <submittedName>
        <fullName evidence="1">Uncharacterized protein</fullName>
    </submittedName>
</protein>
<dbReference type="RefSeq" id="WP_003589398.1">
    <property type="nucleotide sequence ID" value="NZ_JH719381.1"/>
</dbReference>
<dbReference type="EMBL" id="JH719381">
    <property type="protein sequence ID" value="EJB04814.1"/>
    <property type="molecule type" value="Genomic_DNA"/>
</dbReference>
<organism evidence="1 2">
    <name type="scientific">Rhizobium leguminosarum bv. trifolii WSM597</name>
    <dbReference type="NCBI Taxonomy" id="754764"/>
    <lineage>
        <taxon>Bacteria</taxon>
        <taxon>Pseudomonadati</taxon>
        <taxon>Pseudomonadota</taxon>
        <taxon>Alphaproteobacteria</taxon>
        <taxon>Hyphomicrobiales</taxon>
        <taxon>Rhizobiaceae</taxon>
        <taxon>Rhizobium/Agrobacterium group</taxon>
        <taxon>Rhizobium</taxon>
    </lineage>
</organism>
<name>I9NA97_RHILT</name>
<dbReference type="AlphaFoldDB" id="I9NA97"/>
<accession>I9NA97</accession>
<evidence type="ECO:0000313" key="1">
    <source>
        <dbReference type="EMBL" id="EJB04814.1"/>
    </source>
</evidence>
<evidence type="ECO:0000313" key="2">
    <source>
        <dbReference type="Proteomes" id="UP000005092"/>
    </source>
</evidence>
<dbReference type="Proteomes" id="UP000005092">
    <property type="component" value="Unassembled WGS sequence"/>
</dbReference>
<reference evidence="1 2" key="1">
    <citation type="submission" date="2012-02" db="EMBL/GenBank/DDBJ databases">
        <title>Improved High-Quality Draft Sequence of Rhizobium leguminosarum bv. trifolii WSM597.</title>
        <authorList>
            <consortium name="US DOE Joint Genome Institute"/>
            <person name="Lucas S."/>
            <person name="Han J."/>
            <person name="Lapidus A."/>
            <person name="Cheng J.-F."/>
            <person name="Goodwin L."/>
            <person name="Pitluck S."/>
            <person name="Peters L."/>
            <person name="Ovchinnikova G."/>
            <person name="Held B."/>
            <person name="Detter J.C."/>
            <person name="Han C."/>
            <person name="Tapia R."/>
            <person name="Land M."/>
            <person name="Hauser L."/>
            <person name="Kyrpides N."/>
            <person name="Ivanova N."/>
            <person name="Pagani I."/>
            <person name="Brau L."/>
            <person name="Yates R."/>
            <person name="O'Hara G."/>
            <person name="Rui T."/>
            <person name="Howieson J."/>
            <person name="Reeve W."/>
            <person name="Woyke T."/>
        </authorList>
    </citation>
    <scope>NUCLEOTIDE SEQUENCE [LARGE SCALE GENOMIC DNA]</scope>
    <source>
        <strain evidence="1 2">WSM597</strain>
    </source>
</reference>